<gene>
    <name evidence="2" type="ORF">SAMN05216313_1901</name>
</gene>
<evidence type="ECO:0000259" key="1">
    <source>
        <dbReference type="Pfam" id="PF13556"/>
    </source>
</evidence>
<dbReference type="Pfam" id="PF13556">
    <property type="entry name" value="HTH_30"/>
    <property type="match status" value="1"/>
</dbReference>
<reference evidence="3" key="1">
    <citation type="submission" date="2016-10" db="EMBL/GenBank/DDBJ databases">
        <authorList>
            <person name="Varghese N."/>
            <person name="Submissions S."/>
        </authorList>
    </citation>
    <scope>NUCLEOTIDE SEQUENCE [LARGE SCALE GENOMIC DNA]</scope>
    <source>
        <strain evidence="3">NLAE-zl-G277</strain>
    </source>
</reference>
<dbReference type="Proteomes" id="UP000198508">
    <property type="component" value="Unassembled WGS sequence"/>
</dbReference>
<keyword evidence="2" id="KW-0238">DNA-binding</keyword>
<dbReference type="EMBL" id="FOIM01000090">
    <property type="protein sequence ID" value="SEU23628.1"/>
    <property type="molecule type" value="Genomic_DNA"/>
</dbReference>
<accession>A0A1I0KGC1</accession>
<proteinExistence type="predicted"/>
<feature type="domain" description="PucR C-terminal helix-turn-helix" evidence="1">
    <location>
        <begin position="492"/>
        <end position="550"/>
    </location>
</feature>
<dbReference type="PANTHER" id="PTHR33744:SF1">
    <property type="entry name" value="DNA-BINDING TRANSCRIPTIONAL ACTIVATOR ADER"/>
    <property type="match status" value="1"/>
</dbReference>
<dbReference type="InterPro" id="IPR051448">
    <property type="entry name" value="CdaR-like_regulators"/>
</dbReference>
<dbReference type="STRING" id="460384.SAMN05216313_1901"/>
<organism evidence="2 3">
    <name type="scientific">Enterocloster lavalensis</name>
    <dbReference type="NCBI Taxonomy" id="460384"/>
    <lineage>
        <taxon>Bacteria</taxon>
        <taxon>Bacillati</taxon>
        <taxon>Bacillota</taxon>
        <taxon>Clostridia</taxon>
        <taxon>Lachnospirales</taxon>
        <taxon>Lachnospiraceae</taxon>
        <taxon>Enterocloster</taxon>
    </lineage>
</organism>
<evidence type="ECO:0000313" key="2">
    <source>
        <dbReference type="EMBL" id="SEU23628.1"/>
    </source>
</evidence>
<dbReference type="GO" id="GO:0003677">
    <property type="term" value="F:DNA binding"/>
    <property type="evidence" value="ECO:0007669"/>
    <property type="project" value="UniProtKB-KW"/>
</dbReference>
<dbReference type="AlphaFoldDB" id="A0A1I0KGC1"/>
<evidence type="ECO:0000313" key="3">
    <source>
        <dbReference type="Proteomes" id="UP000198508"/>
    </source>
</evidence>
<dbReference type="InterPro" id="IPR025736">
    <property type="entry name" value="PucR_C-HTH_dom"/>
</dbReference>
<protein>
    <submittedName>
        <fullName evidence="2">DNA-binding transcriptional regulator, PucR family</fullName>
    </submittedName>
</protein>
<name>A0A1I0KGC1_9FIRM</name>
<keyword evidence="3" id="KW-1185">Reference proteome</keyword>
<dbReference type="InterPro" id="IPR042070">
    <property type="entry name" value="PucR_C-HTH_sf"/>
</dbReference>
<sequence>MDLNLNNLVSSGLLLPAAQPPEHMQTAEIHQIVIFEPENPSFPDSVEEQTLLFFPRGTGRHLNSQMLEVLTHRSCAAVRYGDDITFPSDAERLLPTFLIPGNSDISRTVSQCCQLAYSGMQRLAEASLETMERLSKELLHHKGKGESIIRIAAELLECPVAFVTSDFHLQNTHDTSGYLVLNPFCNEDSFNWESALESIPNPPAASQTCLAEGINGNRINGYLYRNHYCRKQGCRIFIFPIVDEGNCYGYLLLSLDERTDTLSPERSIKIQQILAIMKFEIIKSDEIAHTVNRYYDFLLDELVESEQTDFRKLMQKYGLVQKVIYDEYYVLIAGRTPQSTSDTFFHELLTSQQFNALYDHLVNAMGTINFFLFERKDYIVTLLPKQLVSRGKSDFERVISLFREFLQEQYNGVGISGIVPTERVRQGYLQALKALAISQHSLNKASCYYDELGILRFFFDRSNQVDFAPLLQVYQEYIQPITDYDSRHSGDLLPTLTAYITCCASPSAICNLLYIHKNTLYARLNKISQILGKDLSDSETVFNLSLGLKIQTLIQAGILDRDLDP</sequence>
<dbReference type="PANTHER" id="PTHR33744">
    <property type="entry name" value="CARBOHYDRATE DIACID REGULATOR"/>
    <property type="match status" value="1"/>
</dbReference>
<dbReference type="Gene3D" id="1.10.10.2840">
    <property type="entry name" value="PucR C-terminal helix-turn-helix domain"/>
    <property type="match status" value="1"/>
</dbReference>
<dbReference type="RefSeq" id="WP_092372102.1">
    <property type="nucleotide sequence ID" value="NZ_DAINWJ010000119.1"/>
</dbReference>